<name>A0A1G6PY44_9GAMM</name>
<proteinExistence type="predicted"/>
<dbReference type="EMBL" id="FMZQ01000007">
    <property type="protein sequence ID" value="SDC85019.1"/>
    <property type="molecule type" value="Genomic_DNA"/>
</dbReference>
<evidence type="ECO:0000313" key="2">
    <source>
        <dbReference type="Proteomes" id="UP000199467"/>
    </source>
</evidence>
<protein>
    <submittedName>
        <fullName evidence="1">Uncharacterized protein</fullName>
    </submittedName>
</protein>
<reference evidence="2" key="1">
    <citation type="submission" date="2016-10" db="EMBL/GenBank/DDBJ databases">
        <authorList>
            <person name="Varghese N."/>
            <person name="Submissions S."/>
        </authorList>
    </citation>
    <scope>NUCLEOTIDE SEQUENCE [LARGE SCALE GENOMIC DNA]</scope>
    <source>
        <strain evidence="2">DSM 26382</strain>
    </source>
</reference>
<dbReference type="Proteomes" id="UP000199467">
    <property type="component" value="Unassembled WGS sequence"/>
</dbReference>
<gene>
    <name evidence="1" type="ORF">SAMN05216576_107153</name>
</gene>
<dbReference type="AlphaFoldDB" id="A0A1G6PY44"/>
<organism evidence="1 2">
    <name type="scientific">Ectopseudomonas chengduensis</name>
    <dbReference type="NCBI Taxonomy" id="489632"/>
    <lineage>
        <taxon>Bacteria</taxon>
        <taxon>Pseudomonadati</taxon>
        <taxon>Pseudomonadota</taxon>
        <taxon>Gammaproteobacteria</taxon>
        <taxon>Pseudomonadales</taxon>
        <taxon>Pseudomonadaceae</taxon>
        <taxon>Ectopseudomonas</taxon>
    </lineage>
</organism>
<keyword evidence="2" id="KW-1185">Reference proteome</keyword>
<sequence length="75" mass="8310">MANTTDNYWVQWRSYNSKERGYCTHAVEYDANDNRALCGVIADDGAGQTLTDTNGHIGCRRCKKALAKRGVITLA</sequence>
<accession>A0A1G6PY44</accession>
<evidence type="ECO:0000313" key="1">
    <source>
        <dbReference type="EMBL" id="SDC85019.1"/>
    </source>
</evidence>